<comment type="PTM">
    <text evidence="8">Carbamylation allows a single lysine to coordinate two divalent metal cations.</text>
</comment>
<dbReference type="SUPFAM" id="SSF51556">
    <property type="entry name" value="Metallo-dependent hydrolases"/>
    <property type="match status" value="1"/>
</dbReference>
<dbReference type="InterPro" id="IPR011059">
    <property type="entry name" value="Metal-dep_hydrolase_composite"/>
</dbReference>
<accession>A0A1V2H6I4</accession>
<evidence type="ECO:0000259" key="9">
    <source>
        <dbReference type="Pfam" id="PF01979"/>
    </source>
</evidence>
<dbReference type="InterPro" id="IPR050378">
    <property type="entry name" value="Metallo-dep_Hydrolases_sf"/>
</dbReference>
<dbReference type="RefSeq" id="WP_076956399.1">
    <property type="nucleotide sequence ID" value="NZ_MLCO01000038.1"/>
</dbReference>
<evidence type="ECO:0000256" key="3">
    <source>
        <dbReference type="ARBA" id="ARBA00022553"/>
    </source>
</evidence>
<feature type="modified residue" description="N6-carboxylysine" evidence="8">
    <location>
        <position position="152"/>
    </location>
</feature>
<evidence type="ECO:0000256" key="6">
    <source>
        <dbReference type="ARBA" id="ARBA00055040"/>
    </source>
</evidence>
<dbReference type="PANTHER" id="PTHR11647:SF1">
    <property type="entry name" value="COLLAPSIN RESPONSE MEDIATOR PROTEIN"/>
    <property type="match status" value="1"/>
</dbReference>
<dbReference type="InterPro" id="IPR011778">
    <property type="entry name" value="Hydantoinase/dihydroPyrase"/>
</dbReference>
<dbReference type="PANTHER" id="PTHR11647">
    <property type="entry name" value="HYDRANTOINASE/DIHYDROPYRIMIDINASE FAMILY MEMBER"/>
    <property type="match status" value="1"/>
</dbReference>
<evidence type="ECO:0000313" key="10">
    <source>
        <dbReference type="EMBL" id="ONG56640.1"/>
    </source>
</evidence>
<dbReference type="SUPFAM" id="SSF51338">
    <property type="entry name" value="Composite domain of metallo-dependent hydrolases"/>
    <property type="match status" value="2"/>
</dbReference>
<evidence type="ECO:0000313" key="11">
    <source>
        <dbReference type="Proteomes" id="UP000188879"/>
    </source>
</evidence>
<organism evidence="10 11">
    <name type="scientific">Teichococcus deserti</name>
    <dbReference type="NCBI Taxonomy" id="1817963"/>
    <lineage>
        <taxon>Bacteria</taxon>
        <taxon>Pseudomonadati</taxon>
        <taxon>Pseudomonadota</taxon>
        <taxon>Alphaproteobacteria</taxon>
        <taxon>Acetobacterales</taxon>
        <taxon>Roseomonadaceae</taxon>
        <taxon>Roseomonas</taxon>
    </lineage>
</organism>
<proteinExistence type="inferred from homology"/>
<gene>
    <name evidence="10" type="ORF">BKE38_05605</name>
</gene>
<evidence type="ECO:0000256" key="5">
    <source>
        <dbReference type="ARBA" id="ARBA00022801"/>
    </source>
</evidence>
<dbReference type="Gene3D" id="3.20.20.140">
    <property type="entry name" value="Metal-dependent hydrolases"/>
    <property type="match status" value="1"/>
</dbReference>
<keyword evidence="3" id="KW-0597">Phosphoprotein</keyword>
<feature type="domain" description="Amidohydrolase-related" evidence="9">
    <location>
        <begin position="51"/>
        <end position="441"/>
    </location>
</feature>
<dbReference type="GO" id="GO:0016812">
    <property type="term" value="F:hydrolase activity, acting on carbon-nitrogen (but not peptide) bonds, in cyclic amides"/>
    <property type="evidence" value="ECO:0007669"/>
    <property type="project" value="TreeGrafter"/>
</dbReference>
<dbReference type="AlphaFoldDB" id="A0A1V2H6I4"/>
<name>A0A1V2H6I4_9PROT</name>
<dbReference type="NCBIfam" id="TIGR02033">
    <property type="entry name" value="D-hydantoinase"/>
    <property type="match status" value="1"/>
</dbReference>
<comment type="similarity">
    <text evidence="2">Belongs to the metallo-dependent hydrolases superfamily. Hydantoinase/dihydropyrimidinase family.</text>
</comment>
<evidence type="ECO:0000256" key="7">
    <source>
        <dbReference type="ARBA" id="ARBA00068457"/>
    </source>
</evidence>
<evidence type="ECO:0000256" key="4">
    <source>
        <dbReference type="ARBA" id="ARBA00022723"/>
    </source>
</evidence>
<sequence>MPDFDLVIRNGKVATASETFFSDIGIQDGIVVALAQNLPAGAREIDATDRLVLPGGVDTHCHVDEPRAPPTASADSFASGSASAAAGGTTSLICFAKQGPNISATDAVAAHHQRARRARIDFSFHITLTDPTPEVLEQQLPALVEAGHRSFKIFLTYSGSRITDGQALRVLAAGRKLGALVCIHAEHHELIEFYTEALVAAGLTAPKYHAWAKPMIVERECVHRVCALAEALDTPIQVFHVSGAEAAEEIARAQDRGLKVWAETCPQYLVLTEQDLDRPGFEGAKFIFSPAGRTTADQEALWEAIRRGTIFNVTSDHAPTRYAGPDGKLAFGADAPFTKVPNGVPGLAARLPILFSEGVAKGRIDLQTFVAITATNPAKLFGLAPRKGTIAVGADADIAIWDPAKQVTITNELMLHDNDHTPYEGMQVTGWPEITLVRGVPVVEHGKVVAEEGHGQFLARGPYDFIAPRGVFPTPFNPVDRVVVG</sequence>
<dbReference type="GO" id="GO:0046872">
    <property type="term" value="F:metal ion binding"/>
    <property type="evidence" value="ECO:0007669"/>
    <property type="project" value="UniProtKB-KW"/>
</dbReference>
<evidence type="ECO:0000256" key="2">
    <source>
        <dbReference type="ARBA" id="ARBA00008829"/>
    </source>
</evidence>
<dbReference type="GO" id="GO:0005829">
    <property type="term" value="C:cytosol"/>
    <property type="evidence" value="ECO:0007669"/>
    <property type="project" value="TreeGrafter"/>
</dbReference>
<dbReference type="InterPro" id="IPR006680">
    <property type="entry name" value="Amidohydro-rel"/>
</dbReference>
<evidence type="ECO:0000256" key="1">
    <source>
        <dbReference type="ARBA" id="ARBA00001947"/>
    </source>
</evidence>
<protein>
    <recommendedName>
        <fullName evidence="7">D-hydantoinase</fullName>
    </recommendedName>
</protein>
<dbReference type="EMBL" id="MLCO01000038">
    <property type="protein sequence ID" value="ONG56640.1"/>
    <property type="molecule type" value="Genomic_DNA"/>
</dbReference>
<dbReference type="Pfam" id="PF01979">
    <property type="entry name" value="Amidohydro_1"/>
    <property type="match status" value="1"/>
</dbReference>
<keyword evidence="4" id="KW-0479">Metal-binding</keyword>
<dbReference type="InterPro" id="IPR032466">
    <property type="entry name" value="Metal_Hydrolase"/>
</dbReference>
<evidence type="ECO:0000256" key="8">
    <source>
        <dbReference type="PIRSR" id="PIRSR611778-50"/>
    </source>
</evidence>
<dbReference type="Proteomes" id="UP000188879">
    <property type="component" value="Unassembled WGS sequence"/>
</dbReference>
<dbReference type="FunFam" id="3.20.20.140:FF:000217">
    <property type="entry name" value="Dihydropyrimidinase-related protein 1"/>
    <property type="match status" value="1"/>
</dbReference>
<keyword evidence="5" id="KW-0378">Hydrolase</keyword>
<comment type="function">
    <text evidence="6">Catalyzes the stereospecific hydrolysis of the cyclic amide bond of D-hydantoin derivatives.</text>
</comment>
<keyword evidence="11" id="KW-1185">Reference proteome</keyword>
<reference evidence="10 11" key="1">
    <citation type="submission" date="2016-10" db="EMBL/GenBank/DDBJ databases">
        <title>Draft Genome sequence of Roseomonas sp. strain M3.</title>
        <authorList>
            <person name="Subhash Y."/>
            <person name="Lee S."/>
        </authorList>
    </citation>
    <scope>NUCLEOTIDE SEQUENCE [LARGE SCALE GENOMIC DNA]</scope>
    <source>
        <strain evidence="10 11">M3</strain>
    </source>
</reference>
<dbReference type="OrthoDB" id="9775759at2"/>
<comment type="cofactor">
    <cofactor evidence="1">
        <name>Zn(2+)</name>
        <dbReference type="ChEBI" id="CHEBI:29105"/>
    </cofactor>
</comment>
<dbReference type="Gene3D" id="2.30.40.10">
    <property type="entry name" value="Urease, subunit C, domain 1"/>
    <property type="match status" value="1"/>
</dbReference>
<comment type="caution">
    <text evidence="10">The sequence shown here is derived from an EMBL/GenBank/DDBJ whole genome shotgun (WGS) entry which is preliminary data.</text>
</comment>